<dbReference type="Gene3D" id="3.40.190.10">
    <property type="entry name" value="Periplasmic binding protein-like II"/>
    <property type="match status" value="3"/>
</dbReference>
<dbReference type="EC" id="2.7.7.65" evidence="3"/>
<evidence type="ECO:0000313" key="4">
    <source>
        <dbReference type="Proteomes" id="UP000713596"/>
    </source>
</evidence>
<reference evidence="3" key="1">
    <citation type="journal article" date="2021" name="PeerJ">
        <title>Extensive microbial diversity within the chicken gut microbiome revealed by metagenomics and culture.</title>
        <authorList>
            <person name="Gilroy R."/>
            <person name="Ravi A."/>
            <person name="Getino M."/>
            <person name="Pursley I."/>
            <person name="Horton D.L."/>
            <person name="Alikhan N.F."/>
            <person name="Baker D."/>
            <person name="Gharbi K."/>
            <person name="Hall N."/>
            <person name="Watson M."/>
            <person name="Adriaenssens E.M."/>
            <person name="Foster-Nyarko E."/>
            <person name="Jarju S."/>
            <person name="Secka A."/>
            <person name="Antonio M."/>
            <person name="Oren A."/>
            <person name="Chaudhuri R.R."/>
            <person name="La Ragione R."/>
            <person name="Hildebrand F."/>
            <person name="Pallen M.J."/>
        </authorList>
    </citation>
    <scope>NUCLEOTIDE SEQUENCE</scope>
    <source>
        <strain evidence="3">B5_2728</strain>
    </source>
</reference>
<name>A0A948T2B0_9FIRM</name>
<dbReference type="InterPro" id="IPR001638">
    <property type="entry name" value="Solute-binding_3/MltF_N"/>
</dbReference>
<evidence type="ECO:0000256" key="1">
    <source>
        <dbReference type="SAM" id="SignalP"/>
    </source>
</evidence>
<dbReference type="Pfam" id="PF00497">
    <property type="entry name" value="SBP_bac_3"/>
    <property type="match status" value="1"/>
</dbReference>
<dbReference type="PANTHER" id="PTHR44757">
    <property type="entry name" value="DIGUANYLATE CYCLASE DGCP"/>
    <property type="match status" value="1"/>
</dbReference>
<dbReference type="SUPFAM" id="SSF53850">
    <property type="entry name" value="Periplasmic binding protein-like II"/>
    <property type="match status" value="2"/>
</dbReference>
<dbReference type="NCBIfam" id="TIGR00254">
    <property type="entry name" value="GGDEF"/>
    <property type="match status" value="1"/>
</dbReference>
<feature type="signal peptide" evidence="1">
    <location>
        <begin position="1"/>
        <end position="20"/>
    </location>
</feature>
<dbReference type="InterPro" id="IPR029787">
    <property type="entry name" value="Nucleotide_cyclase"/>
</dbReference>
<keyword evidence="1" id="KW-0732">Signal</keyword>
<dbReference type="GO" id="GO:0052621">
    <property type="term" value="F:diguanylate cyclase activity"/>
    <property type="evidence" value="ECO:0007669"/>
    <property type="project" value="UniProtKB-EC"/>
</dbReference>
<dbReference type="AlphaFoldDB" id="A0A948T2B0"/>
<dbReference type="CDD" id="cd01949">
    <property type="entry name" value="GGDEF"/>
    <property type="match status" value="1"/>
</dbReference>
<dbReference type="Pfam" id="PF00990">
    <property type="entry name" value="GGDEF"/>
    <property type="match status" value="1"/>
</dbReference>
<dbReference type="SMART" id="SM00062">
    <property type="entry name" value="PBPb"/>
    <property type="match status" value="1"/>
</dbReference>
<dbReference type="Proteomes" id="UP000713596">
    <property type="component" value="Unassembled WGS sequence"/>
</dbReference>
<protein>
    <submittedName>
        <fullName evidence="3">Diguanylate cyclase</fullName>
        <ecNumber evidence="3">2.7.7.65</ecNumber>
    </submittedName>
</protein>
<feature type="chain" id="PRO_5039541577" evidence="1">
    <location>
        <begin position="21"/>
        <end position="821"/>
    </location>
</feature>
<dbReference type="PANTHER" id="PTHR44757:SF2">
    <property type="entry name" value="BIOFILM ARCHITECTURE MAINTENANCE PROTEIN MBAA"/>
    <property type="match status" value="1"/>
</dbReference>
<keyword evidence="3" id="KW-0548">Nucleotidyltransferase</keyword>
<keyword evidence="3" id="KW-0808">Transferase</keyword>
<dbReference type="SMART" id="SM00267">
    <property type="entry name" value="GGDEF"/>
    <property type="match status" value="1"/>
</dbReference>
<dbReference type="PROSITE" id="PS50887">
    <property type="entry name" value="GGDEF"/>
    <property type="match status" value="1"/>
</dbReference>
<comment type="caution">
    <text evidence="3">The sequence shown here is derived from an EMBL/GenBank/DDBJ whole genome shotgun (WGS) entry which is preliminary data.</text>
</comment>
<organism evidence="3 4">
    <name type="scientific">Candidatus Allofournierella pullistercoris</name>
    <dbReference type="NCBI Taxonomy" id="2838597"/>
    <lineage>
        <taxon>Bacteria</taxon>
        <taxon>Bacillati</taxon>
        <taxon>Bacillota</taxon>
        <taxon>Clostridia</taxon>
        <taxon>Eubacteriales</taxon>
        <taxon>Oscillospiraceae</taxon>
        <taxon>Allofournierella</taxon>
    </lineage>
</organism>
<dbReference type="InterPro" id="IPR052155">
    <property type="entry name" value="Biofilm_reg_signaling"/>
</dbReference>
<proteinExistence type="predicted"/>
<reference evidence="3" key="2">
    <citation type="submission" date="2021-04" db="EMBL/GenBank/DDBJ databases">
        <authorList>
            <person name="Gilroy R."/>
        </authorList>
    </citation>
    <scope>NUCLEOTIDE SEQUENCE</scope>
    <source>
        <strain evidence="3">B5_2728</strain>
    </source>
</reference>
<dbReference type="InterPro" id="IPR000160">
    <property type="entry name" value="GGDEF_dom"/>
</dbReference>
<evidence type="ECO:0000259" key="2">
    <source>
        <dbReference type="PROSITE" id="PS50887"/>
    </source>
</evidence>
<evidence type="ECO:0000313" key="3">
    <source>
        <dbReference type="EMBL" id="MBU3806103.1"/>
    </source>
</evidence>
<gene>
    <name evidence="3" type="ORF">H9882_04350</name>
</gene>
<feature type="domain" description="GGDEF" evidence="2">
    <location>
        <begin position="680"/>
        <end position="813"/>
    </location>
</feature>
<dbReference type="Gene3D" id="3.30.70.270">
    <property type="match status" value="1"/>
</dbReference>
<dbReference type="SUPFAM" id="SSF55073">
    <property type="entry name" value="Nucleotide cyclase"/>
    <property type="match status" value="1"/>
</dbReference>
<accession>A0A948T2B0</accession>
<sequence length="821" mass="93649">MKRIVALCLALILTVSLTVAGYADEATAIPRQVGQVVRVGFPSQPGLTKRDENGNYTGYTVDYLNELKKYTGWEYEYVEVKGTLNEQILTLMDMLEKGEIDLLGAMNKIPALQERYGYSGFPYGTSYRILATALDNVEYLEEDYRNWDGIRIGYQPGNKGVELLQKLAEANGFNYEGVEYESYYETASAVHSGEPDAMIQVDLSKEDDMKAIAHFAPSPYYFAVTKENSQLLQQLDLAMAELQEATPYLQNELYEKHFSQRVEFTLSSDNKGYMASLGVVKVLLLDGSAPIQYARSNKAYGMVAEYFSRMKEAMGLNYEFVIASDYEQALEMIQNREVDLVAAIPRDSALVNITEMVLSRPYIDSRLVLVSNSRVAQGTSDEEGPIIRLFNVKKQLSLLQEGEMNAVYLDSYSVSYYLAKQDLYRNMTQDWSNVRPVSYCVGLANPEKQRLLSIINSYFATLDEATKQEVMYSNTVQNVNYTWQEFLSTYRWQLLFAGAILLMLGILMYLDSIRSKNDMLQKVAQQNQRLYQFSNLVNECLFEYDYNTDSLRIENNHVLFAGKRQVEQFSKAAENGELHSAEEMEFYQYIRKMILDKTDGTMDVELKQGTSAGWYRLTVKGILDENGTLVYAIGRIADIHQEVIRNRELKERSLIDPLTGLLNRIGGQQRVELCLKRTNAEGVMLLFDIDNFKKVNDNLGHPVGDELLKRFSRWMDGYFRQGDIKCRLGGDEFFVYVPKAIDQQTLSQKLQALIERVNEDVFAPYKEFHVALSIGAVVVKQDMNTYDQLYKAADQAMYIAKKNKTSGFFVTGDNEHTSTKV</sequence>
<dbReference type="EMBL" id="JAHLFP010000035">
    <property type="protein sequence ID" value="MBU3806103.1"/>
    <property type="molecule type" value="Genomic_DNA"/>
</dbReference>
<dbReference type="InterPro" id="IPR043128">
    <property type="entry name" value="Rev_trsase/Diguanyl_cyclase"/>
</dbReference>